<feature type="transmembrane region" description="Helical" evidence="1">
    <location>
        <begin position="60"/>
        <end position="79"/>
    </location>
</feature>
<sequence length="147" mass="16917">MLKLDKFMIGRKTMENKMLDDPNRKYVPKKEFITYSVSALGQGMIYAIMSSYISDFYLNVLRVTPIFVLLLMFLARIWDAINDPLMGMIMDAHEPKRGKMLTYIIATPIPIALLTLSLFYAPDISMTAKMIYASVTYVLWGMIYTMS</sequence>
<gene>
    <name evidence="2" type="ORF">OBE_17703</name>
</gene>
<dbReference type="GO" id="GO:0008643">
    <property type="term" value="P:carbohydrate transport"/>
    <property type="evidence" value="ECO:0007669"/>
    <property type="project" value="InterPro"/>
</dbReference>
<dbReference type="InterPro" id="IPR036259">
    <property type="entry name" value="MFS_trans_sf"/>
</dbReference>
<keyword evidence="1" id="KW-0472">Membrane</keyword>
<keyword evidence="1" id="KW-1133">Transmembrane helix</keyword>
<dbReference type="InterPro" id="IPR039672">
    <property type="entry name" value="MFS_2"/>
</dbReference>
<dbReference type="EMBL" id="AJWZ01011815">
    <property type="protein sequence ID" value="EKC44012.1"/>
    <property type="molecule type" value="Genomic_DNA"/>
</dbReference>
<accession>K1R4F8</accession>
<keyword evidence="2" id="KW-0762">Sugar transport</keyword>
<comment type="caution">
    <text evidence="2">The sequence shown here is derived from an EMBL/GenBank/DDBJ whole genome shotgun (WGS) entry which is preliminary data.</text>
</comment>
<feature type="non-terminal residue" evidence="2">
    <location>
        <position position="147"/>
    </location>
</feature>
<dbReference type="Gene3D" id="1.20.1250.20">
    <property type="entry name" value="MFS general substrate transporter like domains"/>
    <property type="match status" value="1"/>
</dbReference>
<evidence type="ECO:0000313" key="2">
    <source>
        <dbReference type="EMBL" id="EKC44012.1"/>
    </source>
</evidence>
<dbReference type="GO" id="GO:0015293">
    <property type="term" value="F:symporter activity"/>
    <property type="evidence" value="ECO:0007669"/>
    <property type="project" value="InterPro"/>
</dbReference>
<proteinExistence type="predicted"/>
<feature type="transmembrane region" description="Helical" evidence="1">
    <location>
        <begin position="100"/>
        <end position="120"/>
    </location>
</feature>
<keyword evidence="2" id="KW-0813">Transport</keyword>
<protein>
    <submittedName>
        <fullName evidence="2">Sugar transporter, glycoside-pentoside-hexuronide (GPH):cation symporter family</fullName>
    </submittedName>
</protein>
<feature type="transmembrane region" description="Helical" evidence="1">
    <location>
        <begin position="32"/>
        <end position="54"/>
    </location>
</feature>
<dbReference type="SUPFAM" id="SSF103473">
    <property type="entry name" value="MFS general substrate transporter"/>
    <property type="match status" value="1"/>
</dbReference>
<dbReference type="Pfam" id="PF13347">
    <property type="entry name" value="MFS_2"/>
    <property type="match status" value="1"/>
</dbReference>
<reference evidence="2" key="1">
    <citation type="journal article" date="2013" name="Environ. Microbiol.">
        <title>Microbiota from the distal guts of lean and obese adolescents exhibit partial functional redundancy besides clear differences in community structure.</title>
        <authorList>
            <person name="Ferrer M."/>
            <person name="Ruiz A."/>
            <person name="Lanza F."/>
            <person name="Haange S.B."/>
            <person name="Oberbach A."/>
            <person name="Till H."/>
            <person name="Bargiela R."/>
            <person name="Campoy C."/>
            <person name="Segura M.T."/>
            <person name="Richter M."/>
            <person name="von Bergen M."/>
            <person name="Seifert J."/>
            <person name="Suarez A."/>
        </authorList>
    </citation>
    <scope>NUCLEOTIDE SEQUENCE</scope>
</reference>
<dbReference type="AlphaFoldDB" id="K1R4F8"/>
<organism evidence="2">
    <name type="scientific">human gut metagenome</name>
    <dbReference type="NCBI Taxonomy" id="408170"/>
    <lineage>
        <taxon>unclassified sequences</taxon>
        <taxon>metagenomes</taxon>
        <taxon>organismal metagenomes</taxon>
    </lineage>
</organism>
<name>K1R4F8_9ZZZZ</name>
<dbReference type="PANTHER" id="PTHR11328">
    <property type="entry name" value="MAJOR FACILITATOR SUPERFAMILY DOMAIN-CONTAINING PROTEIN"/>
    <property type="match status" value="1"/>
</dbReference>
<dbReference type="PANTHER" id="PTHR11328:SF24">
    <property type="entry name" value="MAJOR FACILITATOR SUPERFAMILY (MFS) PROFILE DOMAIN-CONTAINING PROTEIN"/>
    <property type="match status" value="1"/>
</dbReference>
<dbReference type="GO" id="GO:0005886">
    <property type="term" value="C:plasma membrane"/>
    <property type="evidence" value="ECO:0007669"/>
    <property type="project" value="TreeGrafter"/>
</dbReference>
<keyword evidence="1" id="KW-0812">Transmembrane</keyword>
<evidence type="ECO:0000256" key="1">
    <source>
        <dbReference type="SAM" id="Phobius"/>
    </source>
</evidence>